<dbReference type="PIR" id="C82836">
    <property type="entry name" value="C82836"/>
</dbReference>
<reference evidence="1 2" key="1">
    <citation type="journal article" date="2000" name="Nature">
        <title>The genome sequence of the plant pathogen Xylella fastidiosa.</title>
        <authorList>
            <person name="Simpson A.J."/>
            <person name="Reinach F.C."/>
            <person name="Arruda P."/>
            <person name="Abreu F.A."/>
            <person name="Acencio M."/>
            <person name="Alvarenga R."/>
            <person name="Alves L.M."/>
            <person name="Araya J.E."/>
            <person name="Baia G.S."/>
            <person name="Baptista C.S."/>
            <person name="Barros M.H."/>
            <person name="Bonaccorsi E.D."/>
            <person name="Bordin S."/>
            <person name="Bove J.M."/>
            <person name="Briones M.R."/>
            <person name="Bueno M.R."/>
            <person name="Camargo A.A."/>
            <person name="Camargo L.E."/>
            <person name="Carraro D.M."/>
            <person name="Carrer H."/>
            <person name="Colauto N.B."/>
            <person name="Colombo C."/>
            <person name="Costa F.F."/>
            <person name="Costa M.C."/>
            <person name="Costa-Neto C.M."/>
            <person name="Coutinho L.L."/>
            <person name="Cristofani M."/>
            <person name="Dias-Neto E."/>
            <person name="Docena C."/>
            <person name="El-Dorry H."/>
            <person name="Facincani A.P."/>
            <person name="Ferreira A.J."/>
            <person name="Ferreira V.C."/>
            <person name="Ferro J.A."/>
            <person name="Fraga J.S."/>
            <person name="Franca S.C."/>
            <person name="Franco M.C."/>
            <person name="Frohme M."/>
            <person name="Furlan L.R."/>
            <person name="Garnier M."/>
            <person name="Goldman G.H."/>
            <person name="Goldman M.H."/>
            <person name="Gomes S.L."/>
            <person name="Gruber A."/>
            <person name="Ho P.L."/>
            <person name="Hoheisel J.D."/>
            <person name="Junqueira M.L."/>
            <person name="Kemper E.L."/>
            <person name="Kitajima J.P."/>
            <person name="Krieger J.E."/>
            <person name="Kuramae E.E."/>
            <person name="Laigret F."/>
            <person name="Lambais M.R."/>
            <person name="Leite L.C."/>
            <person name="Lemos E.G."/>
            <person name="Lemos M.V."/>
            <person name="Lopes S.A."/>
            <person name="Lopes C.R."/>
            <person name="Machado J.A."/>
            <person name="Machado M.A."/>
            <person name="Madeira A.M."/>
            <person name="Madeira H.M."/>
            <person name="Marino C.L."/>
            <person name="Marques M.V."/>
            <person name="Martins E.A."/>
            <person name="Martins E.M."/>
            <person name="Matsukuma A.Y."/>
            <person name="Menck C.F."/>
            <person name="Miracca E.C."/>
            <person name="Miyaki C.Y."/>
            <person name="Monteriro-Vitorello C.B."/>
            <person name="Moon D.H."/>
            <person name="Nagai M.A."/>
            <person name="Nascimento A.L."/>
            <person name="Netto L.E."/>
            <person name="Nhani A.Jr."/>
            <person name="Nobrega F.G."/>
            <person name="Nunes L.R."/>
            <person name="Oliveira M.A."/>
            <person name="de Oliveira M.C."/>
            <person name="de Oliveira R.C."/>
            <person name="Palmieri D.A."/>
            <person name="Paris A."/>
            <person name="Peixoto B.R."/>
            <person name="Pereira G.A."/>
            <person name="Pereira H.A.Jr."/>
            <person name="Pesquero J.B."/>
            <person name="Quaggio R.B."/>
            <person name="Roberto P.G."/>
            <person name="Rodrigues V."/>
            <person name="de M Rosa A.J."/>
            <person name="de Rosa V.E.Jr."/>
            <person name="de Sa R.G."/>
            <person name="Santelli R.V."/>
            <person name="Sawasaki H.E."/>
            <person name="da Silva A.C."/>
            <person name="da Silva A.M."/>
            <person name="da Silva F.R."/>
            <person name="da Silva W.A.Jr."/>
            <person name="da Silveira J.F."/>
            <person name="Silvestri M.L."/>
            <person name="Siqueira W.J."/>
            <person name="de Souza A.A."/>
            <person name="de Souza A.P."/>
            <person name="Terenzi M.F."/>
            <person name="Truffi D."/>
            <person name="Tsai S.M."/>
            <person name="Tsuhako M.H."/>
            <person name="Vallada H."/>
            <person name="Van Sluys M.A."/>
            <person name="Verjovski-Almeida S."/>
            <person name="Vettore A.L."/>
            <person name="Zago M.A."/>
            <person name="Zatz M."/>
            <person name="Meidanis J."/>
            <person name="Setubal J.C."/>
        </authorList>
    </citation>
    <scope>NUCLEOTIDE SEQUENCE [LARGE SCALE GENOMIC DNA]</scope>
    <source>
        <strain evidence="1 2">9a5c</strain>
    </source>
</reference>
<dbReference type="HOGENOM" id="CLU_3049506_0_0_6"/>
<proteinExistence type="predicted"/>
<gene>
    <name evidence="1" type="ordered locus">XF_0198</name>
</gene>
<name>Q9PGV0_XYLFA</name>
<dbReference type="EMBL" id="AE003849">
    <property type="protein sequence ID" value="AAF83011.1"/>
    <property type="molecule type" value="Genomic_DNA"/>
</dbReference>
<organism evidence="1 2">
    <name type="scientific">Xylella fastidiosa (strain 9a5c)</name>
    <dbReference type="NCBI Taxonomy" id="160492"/>
    <lineage>
        <taxon>Bacteria</taxon>
        <taxon>Pseudomonadati</taxon>
        <taxon>Pseudomonadota</taxon>
        <taxon>Gammaproteobacteria</taxon>
        <taxon>Lysobacterales</taxon>
        <taxon>Lysobacteraceae</taxon>
        <taxon>Xylella</taxon>
    </lineage>
</organism>
<evidence type="ECO:0000313" key="1">
    <source>
        <dbReference type="EMBL" id="AAF83011.1"/>
    </source>
</evidence>
<sequence length="54" mass="6372">MNGTEADFFIEKILILGWHEVSRIMDMGRLFEHVWFTFDGLMQVPKVFGDPAWL</sequence>
<dbReference type="KEGG" id="xfa:XF_0198"/>
<dbReference type="Proteomes" id="UP000000812">
    <property type="component" value="Chromosome"/>
</dbReference>
<dbReference type="AlphaFoldDB" id="Q9PGV0"/>
<evidence type="ECO:0000313" key="2">
    <source>
        <dbReference type="Proteomes" id="UP000000812"/>
    </source>
</evidence>
<protein>
    <submittedName>
        <fullName evidence="1">Uncharacterized protein</fullName>
    </submittedName>
</protein>
<accession>Q9PGV0</accession>